<evidence type="ECO:0000313" key="2">
    <source>
        <dbReference type="Proteomes" id="UP001476798"/>
    </source>
</evidence>
<proteinExistence type="predicted"/>
<comment type="caution">
    <text evidence="1">The sequence shown here is derived from an EMBL/GenBank/DDBJ whole genome shotgun (WGS) entry which is preliminary data.</text>
</comment>
<protein>
    <submittedName>
        <fullName evidence="1">Uncharacterized protein</fullName>
    </submittedName>
</protein>
<dbReference type="EMBL" id="JAHRIO010091278">
    <property type="protein sequence ID" value="MEQ2188602.1"/>
    <property type="molecule type" value="Genomic_DNA"/>
</dbReference>
<dbReference type="Proteomes" id="UP001476798">
    <property type="component" value="Unassembled WGS sequence"/>
</dbReference>
<sequence>MFVNFGDEGEFSFCELQAYTESKSKSDKNENLYHLNISLSLMVVCLPERLLLLPNGVCPPERQCKELDLVSPEGVKRNLQDVHGLSLGPSWHGSLGMLKCNIQNISPHHPSFSPSKRRV</sequence>
<accession>A0ABV0PZB8</accession>
<name>A0ABV0PZB8_9TELE</name>
<gene>
    <name evidence="1" type="ORF">GOODEAATRI_016774</name>
</gene>
<keyword evidence="2" id="KW-1185">Reference proteome</keyword>
<evidence type="ECO:0000313" key="1">
    <source>
        <dbReference type="EMBL" id="MEQ2188602.1"/>
    </source>
</evidence>
<reference evidence="1 2" key="1">
    <citation type="submission" date="2021-06" db="EMBL/GenBank/DDBJ databases">
        <authorList>
            <person name="Palmer J.M."/>
        </authorList>
    </citation>
    <scope>NUCLEOTIDE SEQUENCE [LARGE SCALE GENOMIC DNA]</scope>
    <source>
        <strain evidence="1 2">GA_2019</strain>
        <tissue evidence="1">Muscle</tissue>
    </source>
</reference>
<organism evidence="1 2">
    <name type="scientific">Goodea atripinnis</name>
    <dbReference type="NCBI Taxonomy" id="208336"/>
    <lineage>
        <taxon>Eukaryota</taxon>
        <taxon>Metazoa</taxon>
        <taxon>Chordata</taxon>
        <taxon>Craniata</taxon>
        <taxon>Vertebrata</taxon>
        <taxon>Euteleostomi</taxon>
        <taxon>Actinopterygii</taxon>
        <taxon>Neopterygii</taxon>
        <taxon>Teleostei</taxon>
        <taxon>Neoteleostei</taxon>
        <taxon>Acanthomorphata</taxon>
        <taxon>Ovalentaria</taxon>
        <taxon>Atherinomorphae</taxon>
        <taxon>Cyprinodontiformes</taxon>
        <taxon>Goodeidae</taxon>
        <taxon>Goodea</taxon>
    </lineage>
</organism>